<dbReference type="Proteomes" id="UP000443353">
    <property type="component" value="Unassembled WGS sequence"/>
</dbReference>
<gene>
    <name evidence="1" type="ORF">GPY61_31870</name>
</gene>
<reference evidence="1 2" key="1">
    <citation type="submission" date="2019-12" db="EMBL/GenBank/DDBJ databases">
        <authorList>
            <person name="Li C."/>
            <person name="Zhao J."/>
        </authorList>
    </citation>
    <scope>NUCLEOTIDE SEQUENCE [LARGE SCALE GENOMIC DNA]</scope>
    <source>
        <strain evidence="1 2">NEAU-DD11</strain>
    </source>
</reference>
<organism evidence="1 2">
    <name type="scientific">Massilia cellulosiltytica</name>
    <dbReference type="NCBI Taxonomy" id="2683234"/>
    <lineage>
        <taxon>Bacteria</taxon>
        <taxon>Pseudomonadati</taxon>
        <taxon>Pseudomonadota</taxon>
        <taxon>Betaproteobacteria</taxon>
        <taxon>Burkholderiales</taxon>
        <taxon>Oxalobacteraceae</taxon>
        <taxon>Telluria group</taxon>
        <taxon>Massilia</taxon>
    </lineage>
</organism>
<keyword evidence="2" id="KW-1185">Reference proteome</keyword>
<dbReference type="AlphaFoldDB" id="A0A7X3KBL5"/>
<dbReference type="EMBL" id="WSES01000019">
    <property type="protein sequence ID" value="MVW64520.1"/>
    <property type="molecule type" value="Genomic_DNA"/>
</dbReference>
<evidence type="ECO:0000313" key="1">
    <source>
        <dbReference type="EMBL" id="MVW64520.1"/>
    </source>
</evidence>
<protein>
    <submittedName>
        <fullName evidence="1">Uncharacterized protein</fullName>
    </submittedName>
</protein>
<evidence type="ECO:0000313" key="2">
    <source>
        <dbReference type="Proteomes" id="UP000443353"/>
    </source>
</evidence>
<comment type="caution">
    <text evidence="1">The sequence shown here is derived from an EMBL/GenBank/DDBJ whole genome shotgun (WGS) entry which is preliminary data.</text>
</comment>
<dbReference type="RefSeq" id="WP_160410944.1">
    <property type="nucleotide sequence ID" value="NZ_WSES01000019.1"/>
</dbReference>
<name>A0A7X3KBL5_9BURK</name>
<sequence>MKVVYFDRDLADQVPSLIGSLCPAPRPQWVTLVDIMNALDRGEPVEIRPASEAEHERAEGIVVLGRINAQLEAAHSISNAATLCRIGAQLAAPLIGLLDSSTTTLAAGHAR</sequence>
<accession>A0A7X3KBL5</accession>
<proteinExistence type="predicted"/>